<dbReference type="CTD" id="55211"/>
<keyword evidence="4" id="KW-0539">Nucleus</keyword>
<dbReference type="Pfam" id="PF14047">
    <property type="entry name" value="DCR"/>
    <property type="match status" value="1"/>
</dbReference>
<evidence type="ECO:0000313" key="8">
    <source>
        <dbReference type="RefSeq" id="XP_010969232.1"/>
    </source>
</evidence>
<evidence type="ECO:0000256" key="1">
    <source>
        <dbReference type="ARBA" id="ARBA00004123"/>
    </source>
</evidence>
<dbReference type="OrthoDB" id="9831002at2759"/>
<dbReference type="GO" id="GO:0005634">
    <property type="term" value="C:nucleus"/>
    <property type="evidence" value="ECO:0007669"/>
    <property type="project" value="UniProtKB-SubCell"/>
</dbReference>
<dbReference type="Proteomes" id="UP001732780">
    <property type="component" value="Chromosome 1"/>
</dbReference>
<dbReference type="RefSeq" id="XP_010969232.1">
    <property type="nucleotide sequence ID" value="XM_010970930.3"/>
</dbReference>
<dbReference type="KEGG" id="cbai:105081653"/>
<keyword evidence="7" id="KW-1185">Reference proteome</keyword>
<accession>A0A9W3FB70</accession>
<proteinExistence type="predicted"/>
<evidence type="ECO:0000256" key="5">
    <source>
        <dbReference type="SAM" id="MobiDB-lite"/>
    </source>
</evidence>
<feature type="region of interest" description="Disordered" evidence="5">
    <location>
        <begin position="203"/>
        <end position="240"/>
    </location>
</feature>
<gene>
    <name evidence="8" type="primary">DPPA4</name>
</gene>
<dbReference type="InterPro" id="IPR039590">
    <property type="entry name" value="Dppa2/4"/>
</dbReference>
<keyword evidence="3" id="KW-0804">Transcription</keyword>
<feature type="compositionally biased region" description="Polar residues" evidence="5">
    <location>
        <begin position="39"/>
        <end position="51"/>
    </location>
</feature>
<organism evidence="7 8">
    <name type="scientific">Camelus bactrianus</name>
    <name type="common">Bactrian camel</name>
    <dbReference type="NCBI Taxonomy" id="9837"/>
    <lineage>
        <taxon>Eukaryota</taxon>
        <taxon>Metazoa</taxon>
        <taxon>Chordata</taxon>
        <taxon>Craniata</taxon>
        <taxon>Vertebrata</taxon>
        <taxon>Euteleostomi</taxon>
        <taxon>Mammalia</taxon>
        <taxon>Eutheria</taxon>
        <taxon>Laurasiatheria</taxon>
        <taxon>Artiodactyla</taxon>
        <taxon>Tylopoda</taxon>
        <taxon>Camelidae</taxon>
        <taxon>Camelus</taxon>
    </lineage>
</organism>
<reference evidence="8" key="1">
    <citation type="submission" date="2025-08" db="UniProtKB">
        <authorList>
            <consortium name="RefSeq"/>
        </authorList>
    </citation>
    <scope>IDENTIFICATION</scope>
    <source>
        <tissue evidence="8">Blood</tissue>
    </source>
</reference>
<sequence length="347" mass="38333">MISRKESTLPAEFSDRLGALDVKCLKLGSVCGGWDTRGMTDQSLYPQGNSTKESEEEYMSSKFKSTSVEAEDEQRASGEPKIPKNSAKGTKRKRSGENDEVCCPQKMPQCSDSVRSQKRIPIPPLPSKLPPVNLIHRDVLRAWCQQLKLSTKGQKLEGYKRLCEYAYPHQKDIPATAKEARILSASRRKAKMAQWELLLGSSDKKMSSDRTDSPKVAASSEEGAPALEGPPALQEGDDITLSTSDPEALFASWSRTAAGAGKVESVESQEAYGVRWCVVHGRSLPANTEGWVRLQFHAGQPWVPEKRRTVSALFLLPASNVPPPHLEDNMLCPKCVRRNKVLTKSLQ</sequence>
<evidence type="ECO:0000256" key="3">
    <source>
        <dbReference type="ARBA" id="ARBA00023163"/>
    </source>
</evidence>
<feature type="domain" description="Developmental pluripotency-associated protein 2/4 C-terminal" evidence="6">
    <location>
        <begin position="273"/>
        <end position="339"/>
    </location>
</feature>
<dbReference type="GO" id="GO:0003682">
    <property type="term" value="F:chromatin binding"/>
    <property type="evidence" value="ECO:0007669"/>
    <property type="project" value="InterPro"/>
</dbReference>
<evidence type="ECO:0000256" key="2">
    <source>
        <dbReference type="ARBA" id="ARBA00023015"/>
    </source>
</evidence>
<feature type="compositionally biased region" description="Basic and acidic residues" evidence="5">
    <location>
        <begin position="203"/>
        <end position="213"/>
    </location>
</feature>
<keyword evidence="2" id="KW-0805">Transcription regulation</keyword>
<feature type="compositionally biased region" description="Basic and acidic residues" evidence="5">
    <location>
        <begin position="73"/>
        <end position="82"/>
    </location>
</feature>
<comment type="subcellular location">
    <subcellularLocation>
        <location evidence="1">Nucleus</location>
    </subcellularLocation>
</comment>
<dbReference type="GO" id="GO:0048731">
    <property type="term" value="P:system development"/>
    <property type="evidence" value="ECO:0007669"/>
    <property type="project" value="TreeGrafter"/>
</dbReference>
<evidence type="ECO:0000259" key="6">
    <source>
        <dbReference type="Pfam" id="PF14047"/>
    </source>
</evidence>
<dbReference type="PANTHER" id="PTHR16073">
    <property type="entry name" value="DCR DOMAIN-CONTAINING PROTEIN"/>
    <property type="match status" value="1"/>
</dbReference>
<protein>
    <submittedName>
        <fullName evidence="8">Developmental pluripotency-associated protein 4</fullName>
    </submittedName>
</protein>
<dbReference type="RefSeq" id="XP_010969232.1">
    <property type="nucleotide sequence ID" value="XM_010970930.2"/>
</dbReference>
<dbReference type="GeneID" id="105081653"/>
<dbReference type="PANTHER" id="PTHR16073:SF8">
    <property type="entry name" value="DEVELOPMENTAL PLURIPOTENCY-ASSOCIATED PROTEIN 4"/>
    <property type="match status" value="1"/>
</dbReference>
<evidence type="ECO:0000313" key="7">
    <source>
        <dbReference type="Proteomes" id="UP001732780"/>
    </source>
</evidence>
<evidence type="ECO:0000256" key="4">
    <source>
        <dbReference type="ARBA" id="ARBA00023242"/>
    </source>
</evidence>
<feature type="region of interest" description="Disordered" evidence="5">
    <location>
        <begin position="37"/>
        <end position="104"/>
    </location>
</feature>
<dbReference type="AlphaFoldDB" id="A0A9W3FB70"/>
<dbReference type="InterPro" id="IPR025891">
    <property type="entry name" value="Dppa2/4_C_dom"/>
</dbReference>
<name>A0A9W3FB70_CAMBA</name>